<keyword evidence="12" id="KW-0418">Kinase</keyword>
<comment type="catalytic activity">
    <reaction evidence="1">
        <text>ATP + protein L-histidine = ADP + protein N-phospho-L-histidine.</text>
        <dbReference type="EC" id="2.7.13.3"/>
    </reaction>
</comment>
<dbReference type="Pfam" id="PF00072">
    <property type="entry name" value="Response_reg"/>
    <property type="match status" value="1"/>
</dbReference>
<proteinExistence type="predicted"/>
<keyword evidence="3 7" id="KW-0597">Phosphoprotein</keyword>
<dbReference type="SUPFAM" id="SSF52172">
    <property type="entry name" value="CheY-like"/>
    <property type="match status" value="1"/>
</dbReference>
<dbReference type="Gene3D" id="1.10.287.130">
    <property type="match status" value="1"/>
</dbReference>
<dbReference type="FunFam" id="1.10.287.130:FF:000045">
    <property type="entry name" value="Two-component system sensor histidine kinase/response regulator"/>
    <property type="match status" value="1"/>
</dbReference>
<dbReference type="InterPro" id="IPR011110">
    <property type="entry name" value="Reg_prop"/>
</dbReference>
<evidence type="ECO:0000256" key="1">
    <source>
        <dbReference type="ARBA" id="ARBA00000085"/>
    </source>
</evidence>
<dbReference type="InterPro" id="IPR018062">
    <property type="entry name" value="HTH_AraC-typ_CS"/>
</dbReference>
<dbReference type="Gene3D" id="2.60.40.10">
    <property type="entry name" value="Immunoglobulins"/>
    <property type="match status" value="1"/>
</dbReference>
<dbReference type="InterPro" id="IPR036890">
    <property type="entry name" value="HATPase_C_sf"/>
</dbReference>
<evidence type="ECO:0000256" key="8">
    <source>
        <dbReference type="SAM" id="SignalP"/>
    </source>
</evidence>
<organism evidence="12 13">
    <name type="scientific">Bacteroides reticulotermitis</name>
    <dbReference type="NCBI Taxonomy" id="1133319"/>
    <lineage>
        <taxon>Bacteria</taxon>
        <taxon>Pseudomonadati</taxon>
        <taxon>Bacteroidota</taxon>
        <taxon>Bacteroidia</taxon>
        <taxon>Bacteroidales</taxon>
        <taxon>Bacteroidaceae</taxon>
        <taxon>Bacteroides</taxon>
    </lineage>
</organism>
<evidence type="ECO:0000256" key="2">
    <source>
        <dbReference type="ARBA" id="ARBA00012438"/>
    </source>
</evidence>
<dbReference type="SUPFAM" id="SSF55874">
    <property type="entry name" value="ATPase domain of HSP90 chaperone/DNA topoisomerase II/histidine kinase"/>
    <property type="match status" value="1"/>
</dbReference>
<sequence>MIKLTSLFVFLLALCSDVLYAASDFSFKRYQVEDGLSHNTVWCTMQDKYGFIWVGTSDGLNRYDGRGNKIYRNDLNDDYSLGNNFVSSLLEVDDDIWIGTNNGLYIYHRSTDRFSFFKNTTEYGVFISSEVRKIIQAQNGLIWIATLGQGLFMYDPVKEELSQNSVWTSFIWDLCQGRDRKIYVSSMQEGLLSFDEKGKYLQSFPVLSDKNLANQKINSLLSIGGEIWFGVGTNMLGCYSERDKTLETYDTSAFNFGAILCLLKYEGNELLLGTNDGLYLFDRVRKSFRRGDNLLGMRKLSDPTINAMMWDAEGTLWVMTNSGGVNYMPKQMRRFEYFSPADLTGSGKEIGPLCENEDGNIWVGTRNGLWLFDVRTRSFTEYKLGKNPMMEYDIRSLLLENNCLWVGTYSEGLHVVNLATGAVRTYKHSRDIPNTICSNDVLSIYKDKKGDVFVGTSWGLCRYNPVADNFVTITNIGSMISVMNIYEDSYDNLWIATANNGVFRYNTSNGHWKHFEHVRGEPTTITSNSVISIFKDVRGTMWFGTNGGGLCSFSREKQAFTDFDPQNTILPNKVIYSIEQDQSGDFWVSSNAGLIRINPIAKEHSRLFTMNDGLQGNQFTTHSSLKTSKGVIYFGGINGLNAFEPREFTDNKYSPPVYVTDITLPNVADEQAVKKLLHLEKPLYLSSRVQLSYENNSFTIRFVSLSYEEPGQNECAYILKGVDKEEIVTSGNTASYTNLPPGEYEFVVRGSNNDRHWNNQPTSLWIVVTPPWWRSNIAYAVYTLLLLGMAFYTGWRWNRHIKIKYKRRMEDYQTQKEKEMYKSKINFFINLVHEIRTPLSLIRLPLEKLQEQRHEGKEARYLSVIDKNVNYLLGVTNQLLDFQKMENGALQLALKKCSIKELVSDVYSQFTSPAELKGIDLVLTLPEQDLVSMVDRDKISKILVNLVGNAIKYARQYIELKLVTGEEGYEIWVSDDGIGVPDAQKLKIFEAFYQLPGDQVAAASGTGIGLAFAKSLAQAHNGNLYLENNDGGGSSFILSLPIKEWEEDTADIVELYTESEEVSEEETSEFSGKKFTVLLVEDNVELLNLTRESLLVWFRVLKAANGLEALTILEQESVDVIVSDVMMPEMDGLELCRRVKSNIDSSHIPVILLTAKTTLESKAEGLECGADVYVEKPFSIRQLHMQIENLLKLRQSFHKLMANLSGSAGHISNGEFAMSQKDCEFVARIQEVVAEQLADENFSIDTLAEQLHMSRSNFYRKIKALSGASPNDYLKTLRMHKAAELIMDGTRISEVAAQVGFVSSSYFAKCFKTQYGVLPKDYTGQPPLENP</sequence>
<dbReference type="Pfam" id="PF02518">
    <property type="entry name" value="HATPase_c"/>
    <property type="match status" value="1"/>
</dbReference>
<evidence type="ECO:0000313" key="13">
    <source>
        <dbReference type="Proteomes" id="UP000560658"/>
    </source>
</evidence>
<dbReference type="PANTHER" id="PTHR43547">
    <property type="entry name" value="TWO-COMPONENT HISTIDINE KINASE"/>
    <property type="match status" value="1"/>
</dbReference>
<dbReference type="CDD" id="cd00082">
    <property type="entry name" value="HisKA"/>
    <property type="match status" value="1"/>
</dbReference>
<dbReference type="SMART" id="SM00342">
    <property type="entry name" value="HTH_ARAC"/>
    <property type="match status" value="1"/>
</dbReference>
<dbReference type="InterPro" id="IPR003594">
    <property type="entry name" value="HATPase_dom"/>
</dbReference>
<dbReference type="PROSITE" id="PS50109">
    <property type="entry name" value="HIS_KIN"/>
    <property type="match status" value="1"/>
</dbReference>
<evidence type="ECO:0000256" key="6">
    <source>
        <dbReference type="ARBA" id="ARBA00023163"/>
    </source>
</evidence>
<dbReference type="InterPro" id="IPR011123">
    <property type="entry name" value="Y_Y_Y"/>
</dbReference>
<keyword evidence="12" id="KW-0808">Transferase</keyword>
<dbReference type="SUPFAM" id="SSF63829">
    <property type="entry name" value="Calcium-dependent phosphotriesterase"/>
    <property type="match status" value="1"/>
</dbReference>
<feature type="modified residue" description="4-aspartylphosphate" evidence="7">
    <location>
        <position position="1124"/>
    </location>
</feature>
<dbReference type="Pfam" id="PF07494">
    <property type="entry name" value="Reg_prop"/>
    <property type="match status" value="2"/>
</dbReference>
<name>A0A840D0R2_9BACE</name>
<dbReference type="Gene3D" id="1.10.10.60">
    <property type="entry name" value="Homeodomain-like"/>
    <property type="match status" value="1"/>
</dbReference>
<dbReference type="SUPFAM" id="SSF47384">
    <property type="entry name" value="Homodimeric domain of signal transducing histidine kinase"/>
    <property type="match status" value="1"/>
</dbReference>
<dbReference type="Gene3D" id="3.40.50.2300">
    <property type="match status" value="1"/>
</dbReference>
<feature type="domain" description="Response regulatory" evidence="11">
    <location>
        <begin position="1076"/>
        <end position="1191"/>
    </location>
</feature>
<dbReference type="Gene3D" id="3.30.565.10">
    <property type="entry name" value="Histidine kinase-like ATPase, C-terminal domain"/>
    <property type="match status" value="1"/>
</dbReference>
<dbReference type="SUPFAM" id="SSF101898">
    <property type="entry name" value="NHL repeat"/>
    <property type="match status" value="1"/>
</dbReference>
<dbReference type="EC" id="2.7.13.3" evidence="2"/>
<feature type="domain" description="Histidine kinase" evidence="10">
    <location>
        <begin position="830"/>
        <end position="1044"/>
    </location>
</feature>
<feature type="domain" description="HTH araC/xylS-type" evidence="9">
    <location>
        <begin position="1227"/>
        <end position="1325"/>
    </location>
</feature>
<dbReference type="Pfam" id="PF12833">
    <property type="entry name" value="HTH_18"/>
    <property type="match status" value="1"/>
</dbReference>
<evidence type="ECO:0000259" key="10">
    <source>
        <dbReference type="PROSITE" id="PS50109"/>
    </source>
</evidence>
<dbReference type="PROSITE" id="PS01124">
    <property type="entry name" value="HTH_ARAC_FAMILY_2"/>
    <property type="match status" value="1"/>
</dbReference>
<evidence type="ECO:0000256" key="4">
    <source>
        <dbReference type="ARBA" id="ARBA00023015"/>
    </source>
</evidence>
<dbReference type="PRINTS" id="PR00344">
    <property type="entry name" value="BCTRLSENSOR"/>
</dbReference>
<dbReference type="CDD" id="cd00075">
    <property type="entry name" value="HATPase"/>
    <property type="match status" value="1"/>
</dbReference>
<dbReference type="InterPro" id="IPR015943">
    <property type="entry name" value="WD40/YVTN_repeat-like_dom_sf"/>
</dbReference>
<dbReference type="PANTHER" id="PTHR43547:SF2">
    <property type="entry name" value="HYBRID SIGNAL TRANSDUCTION HISTIDINE KINASE C"/>
    <property type="match status" value="1"/>
</dbReference>
<evidence type="ECO:0000256" key="5">
    <source>
        <dbReference type="ARBA" id="ARBA00023125"/>
    </source>
</evidence>
<dbReference type="InterPro" id="IPR013783">
    <property type="entry name" value="Ig-like_fold"/>
</dbReference>
<evidence type="ECO:0000259" key="11">
    <source>
        <dbReference type="PROSITE" id="PS50110"/>
    </source>
</evidence>
<dbReference type="Proteomes" id="UP000560658">
    <property type="component" value="Unassembled WGS sequence"/>
</dbReference>
<dbReference type="Gene3D" id="2.130.10.10">
    <property type="entry name" value="YVTN repeat-like/Quinoprotein amine dehydrogenase"/>
    <property type="match status" value="2"/>
</dbReference>
<dbReference type="EMBL" id="JACIER010000006">
    <property type="protein sequence ID" value="MBB4043968.1"/>
    <property type="molecule type" value="Genomic_DNA"/>
</dbReference>
<dbReference type="InterPro" id="IPR018060">
    <property type="entry name" value="HTH_AraC"/>
</dbReference>
<dbReference type="PROSITE" id="PS50110">
    <property type="entry name" value="RESPONSE_REGULATORY"/>
    <property type="match status" value="1"/>
</dbReference>
<gene>
    <name evidence="12" type="ORF">GGR06_001757</name>
</gene>
<dbReference type="GO" id="GO:0003700">
    <property type="term" value="F:DNA-binding transcription factor activity"/>
    <property type="evidence" value="ECO:0007669"/>
    <property type="project" value="InterPro"/>
</dbReference>
<evidence type="ECO:0000256" key="7">
    <source>
        <dbReference type="PROSITE-ProRule" id="PRU00169"/>
    </source>
</evidence>
<reference evidence="12" key="1">
    <citation type="submission" date="2020-08" db="EMBL/GenBank/DDBJ databases">
        <title>Genomic Encyclopedia of Type Strains, Phase IV (KMG-IV): sequencing the most valuable type-strain genomes for metagenomic binning, comparative biology and taxonomic classification.</title>
        <authorList>
            <person name="Goeker M."/>
        </authorList>
    </citation>
    <scope>NUCLEOTIDE SEQUENCE [LARGE SCALE GENOMIC DNA]</scope>
    <source>
        <strain evidence="12">DSM 105720</strain>
    </source>
</reference>
<dbReference type="CDD" id="cd17574">
    <property type="entry name" value="REC_OmpR"/>
    <property type="match status" value="1"/>
</dbReference>
<dbReference type="PROSITE" id="PS00041">
    <property type="entry name" value="HTH_ARAC_FAMILY_1"/>
    <property type="match status" value="1"/>
</dbReference>
<dbReference type="InterPro" id="IPR011006">
    <property type="entry name" value="CheY-like_superfamily"/>
</dbReference>
<evidence type="ECO:0000259" key="9">
    <source>
        <dbReference type="PROSITE" id="PS01124"/>
    </source>
</evidence>
<dbReference type="SMART" id="SM00448">
    <property type="entry name" value="REC"/>
    <property type="match status" value="1"/>
</dbReference>
<dbReference type="GO" id="GO:0043565">
    <property type="term" value="F:sequence-specific DNA binding"/>
    <property type="evidence" value="ECO:0007669"/>
    <property type="project" value="InterPro"/>
</dbReference>
<dbReference type="SUPFAM" id="SSF46689">
    <property type="entry name" value="Homeodomain-like"/>
    <property type="match status" value="1"/>
</dbReference>
<keyword evidence="8" id="KW-0732">Signal</keyword>
<dbReference type="SMART" id="SM00388">
    <property type="entry name" value="HisKA"/>
    <property type="match status" value="1"/>
</dbReference>
<dbReference type="GO" id="GO:0000155">
    <property type="term" value="F:phosphorelay sensor kinase activity"/>
    <property type="evidence" value="ECO:0007669"/>
    <property type="project" value="InterPro"/>
</dbReference>
<keyword evidence="13" id="KW-1185">Reference proteome</keyword>
<evidence type="ECO:0000256" key="3">
    <source>
        <dbReference type="ARBA" id="ARBA00022553"/>
    </source>
</evidence>
<feature type="signal peptide" evidence="8">
    <location>
        <begin position="1"/>
        <end position="21"/>
    </location>
</feature>
<feature type="chain" id="PRO_5032657704" description="histidine kinase" evidence="8">
    <location>
        <begin position="22"/>
        <end position="1331"/>
    </location>
</feature>
<dbReference type="InterPro" id="IPR036097">
    <property type="entry name" value="HisK_dim/P_sf"/>
</dbReference>
<dbReference type="SMART" id="SM00387">
    <property type="entry name" value="HATPase_c"/>
    <property type="match status" value="1"/>
</dbReference>
<accession>A0A840D0R2</accession>
<comment type="caution">
    <text evidence="12">The sequence shown here is derived from an EMBL/GenBank/DDBJ whole genome shotgun (WGS) entry which is preliminary data.</text>
</comment>
<dbReference type="InterPro" id="IPR009057">
    <property type="entry name" value="Homeodomain-like_sf"/>
</dbReference>
<keyword evidence="6" id="KW-0804">Transcription</keyword>
<evidence type="ECO:0000313" key="12">
    <source>
        <dbReference type="EMBL" id="MBB4043968.1"/>
    </source>
</evidence>
<keyword evidence="5" id="KW-0238">DNA-binding</keyword>
<dbReference type="Pfam" id="PF07495">
    <property type="entry name" value="Y_Y_Y"/>
    <property type="match status" value="1"/>
</dbReference>
<protein>
    <recommendedName>
        <fullName evidence="2">histidine kinase</fullName>
        <ecNumber evidence="2">2.7.13.3</ecNumber>
    </recommendedName>
</protein>
<dbReference type="InterPro" id="IPR003661">
    <property type="entry name" value="HisK_dim/P_dom"/>
</dbReference>
<dbReference type="InterPro" id="IPR004358">
    <property type="entry name" value="Sig_transdc_His_kin-like_C"/>
</dbReference>
<keyword evidence="4" id="KW-0805">Transcription regulation</keyword>
<dbReference type="InterPro" id="IPR001789">
    <property type="entry name" value="Sig_transdc_resp-reg_receiver"/>
</dbReference>
<dbReference type="Pfam" id="PF00512">
    <property type="entry name" value="HisKA"/>
    <property type="match status" value="1"/>
</dbReference>
<dbReference type="InterPro" id="IPR005467">
    <property type="entry name" value="His_kinase_dom"/>
</dbReference>